<evidence type="ECO:0000313" key="4">
    <source>
        <dbReference type="EMBL" id="QJA77785.1"/>
    </source>
</evidence>
<organism evidence="3">
    <name type="scientific">viral metagenome</name>
    <dbReference type="NCBI Taxonomy" id="1070528"/>
    <lineage>
        <taxon>unclassified sequences</taxon>
        <taxon>metagenomes</taxon>
        <taxon>organismal metagenomes</taxon>
    </lineage>
</organism>
<dbReference type="PANTHER" id="PTHR42966:SF1">
    <property type="entry name" value="SIALIC ACID SYNTHASE"/>
    <property type="match status" value="1"/>
</dbReference>
<dbReference type="InterPro" id="IPR013785">
    <property type="entry name" value="Aldolase_TIM"/>
</dbReference>
<protein>
    <submittedName>
        <fullName evidence="3">Putative N-acetylneuraminate synthase</fullName>
    </submittedName>
</protein>
<reference evidence="3" key="1">
    <citation type="submission" date="2020-03" db="EMBL/GenBank/DDBJ databases">
        <title>The deep terrestrial virosphere.</title>
        <authorList>
            <person name="Holmfeldt K."/>
            <person name="Nilsson E."/>
            <person name="Simone D."/>
            <person name="Lopez-Fernandez M."/>
            <person name="Wu X."/>
            <person name="de Brujin I."/>
            <person name="Lundin D."/>
            <person name="Andersson A."/>
            <person name="Bertilsson S."/>
            <person name="Dopson M."/>
        </authorList>
    </citation>
    <scope>NUCLEOTIDE SEQUENCE</scope>
    <source>
        <strain evidence="4">MM415A01218</strain>
        <strain evidence="3">MM415B01386</strain>
    </source>
</reference>
<gene>
    <name evidence="4" type="ORF">MM415A01218_0012</name>
    <name evidence="3" type="ORF">MM415B01386_0011</name>
</gene>
<dbReference type="AlphaFoldDB" id="A0A6M3IND3"/>
<proteinExistence type="predicted"/>
<dbReference type="InterPro" id="IPR013132">
    <property type="entry name" value="PseI/NeuA/B-like_N"/>
</dbReference>
<dbReference type="EMBL" id="MT141345">
    <property type="protein sequence ID" value="QJA58893.1"/>
    <property type="molecule type" value="Genomic_DNA"/>
</dbReference>
<evidence type="ECO:0000256" key="1">
    <source>
        <dbReference type="SAM" id="MobiDB-lite"/>
    </source>
</evidence>
<accession>A0A6M3IND3</accession>
<dbReference type="InterPro" id="IPR051690">
    <property type="entry name" value="PseI-like"/>
</dbReference>
<sequence>MARPLVVGEVGLNANGDLDRALRMCAIARSVGLDYVKFQTRVPEKSYKPEYLARERKSRWGSCVLDEKRGLEFSLEEYRCIDLFCTRQGIKWFSSPRDVESLEMLRSFQPPFVKIASGCLVNFELLEACCKTRIPLIISTGMAYASEIDSAIRFIHEHEGNLAYILHAVSLYPQPQDQMHMARIGTLRKLYGHIAKIGFSNHSVRIIHCIQAAILGAEMIEFHFTEDRDLPGPDHKSSIGPVGMKRIVDHLNSLDGSSGDGSIVPTEEELSKGANYPWR</sequence>
<dbReference type="GO" id="GO:0047444">
    <property type="term" value="F:N-acylneuraminate-9-phosphate synthase activity"/>
    <property type="evidence" value="ECO:0007669"/>
    <property type="project" value="TreeGrafter"/>
</dbReference>
<evidence type="ECO:0000259" key="2">
    <source>
        <dbReference type="Pfam" id="PF03102"/>
    </source>
</evidence>
<name>A0A6M3IND3_9ZZZZ</name>
<dbReference type="SUPFAM" id="SSF51569">
    <property type="entry name" value="Aldolase"/>
    <property type="match status" value="1"/>
</dbReference>
<dbReference type="Pfam" id="PF03102">
    <property type="entry name" value="NeuB"/>
    <property type="match status" value="1"/>
</dbReference>
<evidence type="ECO:0000313" key="3">
    <source>
        <dbReference type="EMBL" id="QJA58893.1"/>
    </source>
</evidence>
<dbReference type="GO" id="GO:0016051">
    <property type="term" value="P:carbohydrate biosynthetic process"/>
    <property type="evidence" value="ECO:0007669"/>
    <property type="project" value="InterPro"/>
</dbReference>
<feature type="region of interest" description="Disordered" evidence="1">
    <location>
        <begin position="257"/>
        <end position="279"/>
    </location>
</feature>
<dbReference type="Gene3D" id="3.20.20.70">
    <property type="entry name" value="Aldolase class I"/>
    <property type="match status" value="1"/>
</dbReference>
<dbReference type="PANTHER" id="PTHR42966">
    <property type="entry name" value="N-ACETYLNEURAMINATE SYNTHASE"/>
    <property type="match status" value="1"/>
</dbReference>
<feature type="domain" description="PseI/NeuA/B-like" evidence="2">
    <location>
        <begin position="26"/>
        <end position="261"/>
    </location>
</feature>
<dbReference type="EMBL" id="MT142302">
    <property type="protein sequence ID" value="QJA77785.1"/>
    <property type="molecule type" value="Genomic_DNA"/>
</dbReference>